<organism evidence="1 2">
    <name type="scientific">Sphingomonas jeddahensis</name>
    <dbReference type="NCBI Taxonomy" id="1915074"/>
    <lineage>
        <taxon>Bacteria</taxon>
        <taxon>Pseudomonadati</taxon>
        <taxon>Pseudomonadota</taxon>
        <taxon>Alphaproteobacteria</taxon>
        <taxon>Sphingomonadales</taxon>
        <taxon>Sphingomonadaceae</taxon>
        <taxon>Sphingomonas</taxon>
    </lineage>
</organism>
<comment type="caution">
    <text evidence="1">The sequence shown here is derived from an EMBL/GenBank/DDBJ whole genome shotgun (WGS) entry which is preliminary data.</text>
</comment>
<gene>
    <name evidence="1" type="ORF">SPHI_19710</name>
</gene>
<proteinExistence type="predicted"/>
<keyword evidence="2" id="KW-1185">Reference proteome</keyword>
<reference evidence="1 2" key="1">
    <citation type="submission" date="2016-11" db="EMBL/GenBank/DDBJ databases">
        <title>Genome sequence of Sphingomonas jeddahensis G39.</title>
        <authorList>
            <person name="Poehlein A."/>
            <person name="Wuebbeler J.H."/>
            <person name="Steinbuechel A."/>
            <person name="Daniel R."/>
        </authorList>
    </citation>
    <scope>NUCLEOTIDE SEQUENCE [LARGE SCALE GENOMIC DNA]</scope>
    <source>
        <strain evidence="1 2">G39</strain>
    </source>
</reference>
<accession>A0A1V2EUB3</accession>
<evidence type="ECO:0000313" key="2">
    <source>
        <dbReference type="Proteomes" id="UP000188729"/>
    </source>
</evidence>
<dbReference type="AlphaFoldDB" id="A0A1V2EUB3"/>
<sequence length="90" mass="9787">MNHTTNPNLRERRAQRQDINRIVAGADLHIGPHFRTYGELAHGGIAGEELGTVLPDQRNDVVAQQAFVEGNAEIDGVAQPAAGRDANHRL</sequence>
<evidence type="ECO:0000313" key="1">
    <source>
        <dbReference type="EMBL" id="ONF95769.1"/>
    </source>
</evidence>
<protein>
    <submittedName>
        <fullName evidence="1">Uncharacterized protein</fullName>
    </submittedName>
</protein>
<dbReference type="Proteomes" id="UP000188729">
    <property type="component" value="Unassembled WGS sequence"/>
</dbReference>
<name>A0A1V2EUB3_9SPHN</name>
<dbReference type="STRING" id="1915074.SPHI_19710"/>
<dbReference type="RefSeq" id="WP_076744743.1">
    <property type="nucleotide sequence ID" value="NZ_MPSB01000008.1"/>
</dbReference>
<dbReference type="EMBL" id="MPSB01000008">
    <property type="protein sequence ID" value="ONF95769.1"/>
    <property type="molecule type" value="Genomic_DNA"/>
</dbReference>